<evidence type="ECO:0000313" key="4">
    <source>
        <dbReference type="Proteomes" id="UP000676325"/>
    </source>
</evidence>
<keyword evidence="4" id="KW-1185">Reference proteome</keyword>
<dbReference type="Proteomes" id="UP000676325">
    <property type="component" value="Unassembled WGS sequence"/>
</dbReference>
<protein>
    <submittedName>
        <fullName evidence="3">Uncharacterized protein</fullName>
    </submittedName>
</protein>
<feature type="region of interest" description="Disordered" evidence="1">
    <location>
        <begin position="1"/>
        <end position="23"/>
    </location>
</feature>
<keyword evidence="2" id="KW-0812">Transmembrane</keyword>
<reference evidence="3" key="1">
    <citation type="submission" date="2021-04" db="EMBL/GenBank/DDBJ databases">
        <title>Genome based classification of Actinospica acidithermotolerans sp. nov., an actinobacterium isolated from an Indonesian hot spring.</title>
        <authorList>
            <person name="Kusuma A.B."/>
            <person name="Putra K.E."/>
            <person name="Nafisah S."/>
            <person name="Loh J."/>
            <person name="Nouioui I."/>
            <person name="Goodfellow M."/>
        </authorList>
    </citation>
    <scope>NUCLEOTIDE SEQUENCE</scope>
    <source>
        <strain evidence="3">MGRD01-02</strain>
    </source>
</reference>
<evidence type="ECO:0000256" key="1">
    <source>
        <dbReference type="SAM" id="MobiDB-lite"/>
    </source>
</evidence>
<comment type="caution">
    <text evidence="3">The sequence shown here is derived from an EMBL/GenBank/DDBJ whole genome shotgun (WGS) entry which is preliminary data.</text>
</comment>
<dbReference type="RefSeq" id="WP_212519571.1">
    <property type="nucleotide sequence ID" value="NZ_JAGSOH010000056.1"/>
</dbReference>
<organism evidence="3 4">
    <name type="scientific">Actinospica acidithermotolerans</name>
    <dbReference type="NCBI Taxonomy" id="2828514"/>
    <lineage>
        <taxon>Bacteria</taxon>
        <taxon>Bacillati</taxon>
        <taxon>Actinomycetota</taxon>
        <taxon>Actinomycetes</taxon>
        <taxon>Catenulisporales</taxon>
        <taxon>Actinospicaceae</taxon>
        <taxon>Actinospica</taxon>
    </lineage>
</organism>
<proteinExistence type="predicted"/>
<evidence type="ECO:0000256" key="2">
    <source>
        <dbReference type="SAM" id="Phobius"/>
    </source>
</evidence>
<name>A0A941EBD3_9ACTN</name>
<keyword evidence="2" id="KW-0472">Membrane</keyword>
<dbReference type="EMBL" id="JAGSOH010000056">
    <property type="protein sequence ID" value="MBR7828436.1"/>
    <property type="molecule type" value="Genomic_DNA"/>
</dbReference>
<evidence type="ECO:0000313" key="3">
    <source>
        <dbReference type="EMBL" id="MBR7828436.1"/>
    </source>
</evidence>
<gene>
    <name evidence="3" type="ORF">KDK95_19145</name>
</gene>
<accession>A0A941EBD3</accession>
<dbReference type="AlphaFoldDB" id="A0A941EBD3"/>
<sequence>MESQAFGADGGFPDTAGLPPRPRRSPGRVIAAALVPLVALAVAGVGFALSGGSPSYEAGAKPGSGAAAADVAARAVWRSAGADRILPAKIDREGTESYYRLAVDPDESCAHLPAAFIKALGAAGCTHVVRATYLDSTESVVATVGLVAVGGTGAQRTALFQDWTADSYARQYSMMPSTYPVRSTLAASFGDAQRIAWKSAISNDGSYIAFSVAGFADGRLGPSAAAFDLGNDSELQSDSPPVQVADDLSASTLSTFSALYSPNGAHS</sequence>
<keyword evidence="2" id="KW-1133">Transmembrane helix</keyword>
<feature type="transmembrane region" description="Helical" evidence="2">
    <location>
        <begin position="29"/>
        <end position="49"/>
    </location>
</feature>